<dbReference type="PANTHER" id="PTHR15544:SF0">
    <property type="entry name" value="TETRATRICOPEPTIDE REPEAT PROTEIN 33"/>
    <property type="match status" value="1"/>
</dbReference>
<keyword evidence="2" id="KW-0472">Membrane</keyword>
<protein>
    <submittedName>
        <fullName evidence="3">Uncharacterized protein</fullName>
    </submittedName>
</protein>
<organism evidence="3 4">
    <name type="scientific">Nonomuraea aridisoli</name>
    <dbReference type="NCBI Taxonomy" id="2070368"/>
    <lineage>
        <taxon>Bacteria</taxon>
        <taxon>Bacillati</taxon>
        <taxon>Actinomycetota</taxon>
        <taxon>Actinomycetes</taxon>
        <taxon>Streptosporangiales</taxon>
        <taxon>Streptosporangiaceae</taxon>
        <taxon>Nonomuraea</taxon>
    </lineage>
</organism>
<dbReference type="Proteomes" id="UP000249304">
    <property type="component" value="Unassembled WGS sequence"/>
</dbReference>
<feature type="transmembrane region" description="Helical" evidence="2">
    <location>
        <begin position="370"/>
        <end position="387"/>
    </location>
</feature>
<reference evidence="3 4" key="1">
    <citation type="submission" date="2018-01" db="EMBL/GenBank/DDBJ databases">
        <title>Draft genome sequence of Nonomuraea sp. KC333.</title>
        <authorList>
            <person name="Sahin N."/>
            <person name="Saygin H."/>
            <person name="Ay H."/>
        </authorList>
    </citation>
    <scope>NUCLEOTIDE SEQUENCE [LARGE SCALE GENOMIC DNA]</scope>
    <source>
        <strain evidence="3 4">KC333</strain>
    </source>
</reference>
<feature type="repeat" description="TPR" evidence="1">
    <location>
        <begin position="173"/>
        <end position="206"/>
    </location>
</feature>
<proteinExistence type="predicted"/>
<feature type="repeat" description="TPR" evidence="1">
    <location>
        <begin position="139"/>
        <end position="172"/>
    </location>
</feature>
<dbReference type="SUPFAM" id="SSF48452">
    <property type="entry name" value="TPR-like"/>
    <property type="match status" value="1"/>
</dbReference>
<dbReference type="PROSITE" id="PS50005">
    <property type="entry name" value="TPR"/>
    <property type="match status" value="3"/>
</dbReference>
<dbReference type="PANTHER" id="PTHR15544">
    <property type="entry name" value="OSMOSIS RESPONSIVE FACTOR"/>
    <property type="match status" value="1"/>
</dbReference>
<name>A0A2W2EK49_9ACTN</name>
<dbReference type="SMART" id="SM00028">
    <property type="entry name" value="TPR"/>
    <property type="match status" value="5"/>
</dbReference>
<evidence type="ECO:0000256" key="2">
    <source>
        <dbReference type="SAM" id="Phobius"/>
    </source>
</evidence>
<keyword evidence="1" id="KW-0802">TPR repeat</keyword>
<evidence type="ECO:0000313" key="3">
    <source>
        <dbReference type="EMBL" id="PZG13950.1"/>
    </source>
</evidence>
<feature type="transmembrane region" description="Helical" evidence="2">
    <location>
        <begin position="238"/>
        <end position="267"/>
    </location>
</feature>
<dbReference type="InterPro" id="IPR052658">
    <property type="entry name" value="TPR-containing"/>
</dbReference>
<dbReference type="Pfam" id="PF13432">
    <property type="entry name" value="TPR_16"/>
    <property type="match status" value="2"/>
</dbReference>
<evidence type="ECO:0000256" key="1">
    <source>
        <dbReference type="PROSITE-ProRule" id="PRU00339"/>
    </source>
</evidence>
<dbReference type="InterPro" id="IPR011990">
    <property type="entry name" value="TPR-like_helical_dom_sf"/>
</dbReference>
<comment type="caution">
    <text evidence="3">The sequence shown here is derived from an EMBL/GenBank/DDBJ whole genome shotgun (WGS) entry which is preliminary data.</text>
</comment>
<evidence type="ECO:0000313" key="4">
    <source>
        <dbReference type="Proteomes" id="UP000249304"/>
    </source>
</evidence>
<dbReference type="EMBL" id="POUD01000141">
    <property type="protein sequence ID" value="PZG13950.1"/>
    <property type="molecule type" value="Genomic_DNA"/>
</dbReference>
<feature type="repeat" description="TPR" evidence="1">
    <location>
        <begin position="37"/>
        <end position="70"/>
    </location>
</feature>
<gene>
    <name evidence="3" type="ORF">C1J01_28365</name>
</gene>
<dbReference type="Gene3D" id="1.25.40.10">
    <property type="entry name" value="Tetratricopeptide repeat domain"/>
    <property type="match status" value="1"/>
</dbReference>
<keyword evidence="2" id="KW-0812">Transmembrane</keyword>
<dbReference type="InterPro" id="IPR019734">
    <property type="entry name" value="TPR_rpt"/>
</dbReference>
<dbReference type="AlphaFoldDB" id="A0A2W2EK49"/>
<feature type="transmembrane region" description="Helical" evidence="2">
    <location>
        <begin position="345"/>
        <end position="364"/>
    </location>
</feature>
<sequence length="396" mass="42816">MKVADPVQRGRTLLGMRRWAEAERELRGALAQDPQHVTAHALLGLALVQQRKTAEAVEEAQEAVRLAPDQWFAHYAAAQVYHRAHLPAEALAAGRAALNLNPQYASIWEVLARIHMTRGEWPLMADAARRGLELDPEDADLASLLSLAYTNLGDAEQAGSAAAHAVRLDPESATAHFVRGRAALRFGDPREAAEAFREVLRLDPGFGRARDLLVRALKQRNPVHRRLEPLRRKFRGGWWMVFLLPAIPPMIAVFVLIALLHWAAWVAESWTILRLARGKATRLLFEQVEARVSLLCCCLVPLGAALLALGVALGNDATAVAGAGVMALVTPVQEAAHTGTPVRRAVLYGWAALLCLALAAAVAFGTFAVALIAVYAALATIWVAALVRGRHAGTGL</sequence>
<keyword evidence="2" id="KW-1133">Transmembrane helix</keyword>
<feature type="transmembrane region" description="Helical" evidence="2">
    <location>
        <begin position="288"/>
        <end position="311"/>
    </location>
</feature>
<keyword evidence="4" id="KW-1185">Reference proteome</keyword>
<dbReference type="RefSeq" id="WP_111182036.1">
    <property type="nucleotide sequence ID" value="NZ_POUD01000141.1"/>
</dbReference>
<accession>A0A2W2EK49</accession>